<dbReference type="EMBL" id="LAZR01033106">
    <property type="protein sequence ID" value="KKL49040.1"/>
    <property type="molecule type" value="Genomic_DNA"/>
</dbReference>
<keyword evidence="1" id="KW-0472">Membrane</keyword>
<accession>A0A0F9EVP9</accession>
<sequence length="41" mass="4648">MQTVKLSEGQIETLAWLALGWLVLVLFNQGLLIYIIVTKCK</sequence>
<protein>
    <submittedName>
        <fullName evidence="2">Uncharacterized protein</fullName>
    </submittedName>
</protein>
<evidence type="ECO:0000256" key="1">
    <source>
        <dbReference type="SAM" id="Phobius"/>
    </source>
</evidence>
<reference evidence="2" key="1">
    <citation type="journal article" date="2015" name="Nature">
        <title>Complex archaea that bridge the gap between prokaryotes and eukaryotes.</title>
        <authorList>
            <person name="Spang A."/>
            <person name="Saw J.H."/>
            <person name="Jorgensen S.L."/>
            <person name="Zaremba-Niedzwiedzka K."/>
            <person name="Martijn J."/>
            <person name="Lind A.E."/>
            <person name="van Eijk R."/>
            <person name="Schleper C."/>
            <person name="Guy L."/>
            <person name="Ettema T.J."/>
        </authorList>
    </citation>
    <scope>NUCLEOTIDE SEQUENCE</scope>
</reference>
<name>A0A0F9EVP9_9ZZZZ</name>
<gene>
    <name evidence="2" type="ORF">LCGC14_2319510</name>
</gene>
<organism evidence="2">
    <name type="scientific">marine sediment metagenome</name>
    <dbReference type="NCBI Taxonomy" id="412755"/>
    <lineage>
        <taxon>unclassified sequences</taxon>
        <taxon>metagenomes</taxon>
        <taxon>ecological metagenomes</taxon>
    </lineage>
</organism>
<feature type="transmembrane region" description="Helical" evidence="1">
    <location>
        <begin position="14"/>
        <end position="37"/>
    </location>
</feature>
<evidence type="ECO:0000313" key="2">
    <source>
        <dbReference type="EMBL" id="KKL49040.1"/>
    </source>
</evidence>
<keyword evidence="1" id="KW-1133">Transmembrane helix</keyword>
<keyword evidence="1" id="KW-0812">Transmembrane</keyword>
<dbReference type="AlphaFoldDB" id="A0A0F9EVP9"/>
<comment type="caution">
    <text evidence="2">The sequence shown here is derived from an EMBL/GenBank/DDBJ whole genome shotgun (WGS) entry which is preliminary data.</text>
</comment>
<proteinExistence type="predicted"/>